<proteinExistence type="predicted"/>
<comment type="caution">
    <text evidence="1">The sequence shown here is derived from an EMBL/GenBank/DDBJ whole genome shotgun (WGS) entry which is preliminary data.</text>
</comment>
<dbReference type="EMBL" id="JANBVB010000046">
    <property type="protein sequence ID" value="KAJ2898834.1"/>
    <property type="molecule type" value="Genomic_DNA"/>
</dbReference>
<reference evidence="1" key="1">
    <citation type="submission" date="2022-07" db="EMBL/GenBank/DDBJ databases">
        <title>Phylogenomic reconstructions and comparative analyses of Kickxellomycotina fungi.</title>
        <authorList>
            <person name="Reynolds N.K."/>
            <person name="Stajich J.E."/>
            <person name="Barry K."/>
            <person name="Grigoriev I.V."/>
            <person name="Crous P."/>
            <person name="Smith M.E."/>
        </authorList>
    </citation>
    <scope>NUCLEOTIDE SEQUENCE</scope>
    <source>
        <strain evidence="1">CBS 190363</strain>
    </source>
</reference>
<protein>
    <submittedName>
        <fullName evidence="1">Uncharacterized protein</fullName>
    </submittedName>
</protein>
<organism evidence="1 2">
    <name type="scientific">Coemansia aciculifera</name>
    <dbReference type="NCBI Taxonomy" id="417176"/>
    <lineage>
        <taxon>Eukaryota</taxon>
        <taxon>Fungi</taxon>
        <taxon>Fungi incertae sedis</taxon>
        <taxon>Zoopagomycota</taxon>
        <taxon>Kickxellomycotina</taxon>
        <taxon>Kickxellomycetes</taxon>
        <taxon>Kickxellales</taxon>
        <taxon>Kickxellaceae</taxon>
        <taxon>Coemansia</taxon>
    </lineage>
</organism>
<evidence type="ECO:0000313" key="2">
    <source>
        <dbReference type="Proteomes" id="UP001139981"/>
    </source>
</evidence>
<evidence type="ECO:0000313" key="1">
    <source>
        <dbReference type="EMBL" id="KAJ2898834.1"/>
    </source>
</evidence>
<accession>A0ACC1M7V7</accession>
<dbReference type="Proteomes" id="UP001139981">
    <property type="component" value="Unassembled WGS sequence"/>
</dbReference>
<gene>
    <name evidence="1" type="ORF">IWW38_001214</name>
</gene>
<name>A0ACC1M7V7_9FUNG</name>
<sequence length="289" mass="32001">MSVQKFYSDDGESLSRLVVSTRLGSSAEVYLYGATVTSWKCGGKERLFVSKQAKLDGSKPVRGGIPLVFPQFGPGDLPQHGFARTRVWTLLSAEEHGESVVVNLQLKDNEDTRASKWPYKFDLLYTIDLTETTLSTIIKYENVDSQPFSFTSLMHTYLRVPDIASTTVAGLKDVAYVDKIKGGTDLVEERDEVTVEANEDRVYVNVPGVVTVRYGDESIAIRRFNFKDIVLWNPWAEKAAEMADFGNDEFPQMICVEAGTVASEISLRPGQTISCGQILTCESLASSNL</sequence>
<keyword evidence="2" id="KW-1185">Reference proteome</keyword>